<dbReference type="Gene3D" id="3.40.50.300">
    <property type="entry name" value="P-loop containing nucleotide triphosphate hydrolases"/>
    <property type="match status" value="1"/>
</dbReference>
<evidence type="ECO:0000259" key="1">
    <source>
        <dbReference type="Pfam" id="PF01695"/>
    </source>
</evidence>
<dbReference type="GO" id="GO:0006260">
    <property type="term" value="P:DNA replication"/>
    <property type="evidence" value="ECO:0007669"/>
    <property type="project" value="TreeGrafter"/>
</dbReference>
<dbReference type="Pfam" id="PF01695">
    <property type="entry name" value="IstB_IS21"/>
    <property type="match status" value="1"/>
</dbReference>
<dbReference type="SUPFAM" id="SSF52540">
    <property type="entry name" value="P-loop containing nucleoside triphosphate hydrolases"/>
    <property type="match status" value="1"/>
</dbReference>
<evidence type="ECO:0000313" key="2">
    <source>
        <dbReference type="EMBL" id="QJA98672.1"/>
    </source>
</evidence>
<dbReference type="InterPro" id="IPR027417">
    <property type="entry name" value="P-loop_NTPase"/>
</dbReference>
<reference evidence="2" key="1">
    <citation type="submission" date="2020-03" db="EMBL/GenBank/DDBJ databases">
        <title>The deep terrestrial virosphere.</title>
        <authorList>
            <person name="Holmfeldt K."/>
            <person name="Nilsson E."/>
            <person name="Simone D."/>
            <person name="Lopez-Fernandez M."/>
            <person name="Wu X."/>
            <person name="de Brujin I."/>
            <person name="Lundin D."/>
            <person name="Andersson A."/>
            <person name="Bertilsson S."/>
            <person name="Dopson M."/>
        </authorList>
    </citation>
    <scope>NUCLEOTIDE SEQUENCE</scope>
    <source>
        <strain evidence="2">MM171A01651</strain>
    </source>
</reference>
<dbReference type="AlphaFoldDB" id="A0A6M3LYM1"/>
<accession>A0A6M3LYM1</accession>
<proteinExistence type="predicted"/>
<dbReference type="InterPro" id="IPR002611">
    <property type="entry name" value="IstB_ATP-bd"/>
</dbReference>
<organism evidence="2">
    <name type="scientific">viral metagenome</name>
    <dbReference type="NCBI Taxonomy" id="1070528"/>
    <lineage>
        <taxon>unclassified sequences</taxon>
        <taxon>metagenomes</taxon>
        <taxon>organismal metagenomes</taxon>
    </lineage>
</organism>
<dbReference type="PANTHER" id="PTHR30050:SF4">
    <property type="entry name" value="ATP-BINDING PROTEIN RV3427C IN INSERTION SEQUENCE-RELATED"/>
    <property type="match status" value="1"/>
</dbReference>
<dbReference type="GO" id="GO:0005524">
    <property type="term" value="F:ATP binding"/>
    <property type="evidence" value="ECO:0007669"/>
    <property type="project" value="UniProtKB-KW"/>
</dbReference>
<keyword evidence="2" id="KW-0547">Nucleotide-binding</keyword>
<name>A0A6M3LYM1_9ZZZZ</name>
<keyword evidence="2" id="KW-0067">ATP-binding</keyword>
<dbReference type="PANTHER" id="PTHR30050">
    <property type="entry name" value="CHROMOSOMAL REPLICATION INITIATOR PROTEIN DNAA"/>
    <property type="match status" value="1"/>
</dbReference>
<gene>
    <name evidence="2" type="ORF">MM171A01651_0010</name>
</gene>
<sequence>MENISEVMKNLQTKNMSRALSDESSEELFTCPICHDAHIVHPVHDGKIDYTTVIPCECVREQMQKERAQNLLRYCELPAETTHMTFENFKVTPKLQEAYDLARLLAEGNEVTWLTLMSKVSRGKTHLAIAICRRWLASGRPAKYAYVPLLFDELRRGFRGEGDKSYEARFDRFLNVPLLVLDDLGTEKRTPWVQEKLDTLIDYRLGQGLHLVVTTNMPMDELPFRIRSRLGRLPTSKIVFIHAQEFVVGKG</sequence>
<feature type="domain" description="IstB-like ATP-binding" evidence="1">
    <location>
        <begin position="64"/>
        <end position="221"/>
    </location>
</feature>
<dbReference type="EMBL" id="MT143599">
    <property type="protein sequence ID" value="QJA98672.1"/>
    <property type="molecule type" value="Genomic_DNA"/>
</dbReference>
<protein>
    <submittedName>
        <fullName evidence="2">Putative IstB domain protein ATP-binding protein</fullName>
    </submittedName>
</protein>